<comment type="caution">
    <text evidence="14">The sequence shown here is derived from an EMBL/GenBank/DDBJ whole genome shotgun (WGS) entry which is preliminary data.</text>
</comment>
<keyword evidence="5" id="KW-0732">Signal</keyword>
<dbReference type="GO" id="GO:0071555">
    <property type="term" value="P:cell wall organization"/>
    <property type="evidence" value="ECO:0007669"/>
    <property type="project" value="UniProtKB-KW"/>
</dbReference>
<feature type="region of interest" description="Disordered" evidence="12">
    <location>
        <begin position="49"/>
        <end position="74"/>
    </location>
</feature>
<feature type="compositionally biased region" description="Low complexity" evidence="12">
    <location>
        <begin position="56"/>
        <end position="74"/>
    </location>
</feature>
<dbReference type="InterPro" id="IPR009045">
    <property type="entry name" value="Zn_M74/Hedgehog-like"/>
</dbReference>
<dbReference type="GO" id="GO:0008237">
    <property type="term" value="F:metallopeptidase activity"/>
    <property type="evidence" value="ECO:0007669"/>
    <property type="project" value="UniProtKB-KW"/>
</dbReference>
<dbReference type="Pfam" id="PF08291">
    <property type="entry name" value="Peptidase_M15_3"/>
    <property type="match status" value="1"/>
</dbReference>
<keyword evidence="3" id="KW-0645">Protease</keyword>
<keyword evidence="8" id="KW-0482">Metalloprotease</keyword>
<dbReference type="AlphaFoldDB" id="A0A7W8EQE4"/>
<dbReference type="RefSeq" id="WP_246176131.1">
    <property type="nucleotide sequence ID" value="NZ_JACHIL010000004.1"/>
</dbReference>
<evidence type="ECO:0000313" key="14">
    <source>
        <dbReference type="EMBL" id="MBB5091801.1"/>
    </source>
</evidence>
<feature type="domain" description="Peptidase M15A C-terminal" evidence="13">
    <location>
        <begin position="273"/>
        <end position="376"/>
    </location>
</feature>
<evidence type="ECO:0000313" key="15">
    <source>
        <dbReference type="Proteomes" id="UP000531231"/>
    </source>
</evidence>
<dbReference type="Proteomes" id="UP000531231">
    <property type="component" value="Unassembled WGS sequence"/>
</dbReference>
<sequence>MFDTIKRIREKNAQLFCGSAIILALSISGCTTSSGTSLLESVANDTTLAENKSGDSASDTPAANTATAATKAAPASAITAEAAKQTAEAQTEKPVQVALADTAAAATNQIVQTPETAAPAEQPSTLAALFGTRNKPTAALAAIPQAEAATPATSQTKPQNNAAQAETAKPDGSANTAQTPAIDRTSQSAGAAARLFSPGKNSVRGTGKQEATVTASATPKRASDYNYTLPGVRANGGVEIRHSNKVFDESDIDLDEDDFSAPVTLASAGGMARLAPNGLRTQHDKVQVSCLKPQLVSMIKRLESHYRKPVVITSGYRSPAHNRSVRGAKRSLHMSCSAADLQIPGVSKWEIARQVRTWPSRGGVGTYCHTESVHIDVGPERDWNWRCRRG</sequence>
<evidence type="ECO:0000259" key="13">
    <source>
        <dbReference type="Pfam" id="PF08291"/>
    </source>
</evidence>
<evidence type="ECO:0000256" key="7">
    <source>
        <dbReference type="ARBA" id="ARBA00022833"/>
    </source>
</evidence>
<protein>
    <recommendedName>
        <fullName evidence="11">Murein endopeptidase K</fullName>
    </recommendedName>
</protein>
<keyword evidence="7" id="KW-0862">Zinc</keyword>
<feature type="compositionally biased region" description="Polar residues" evidence="12">
    <location>
        <begin position="199"/>
        <end position="217"/>
    </location>
</feature>
<keyword evidence="4" id="KW-0479">Metal-binding</keyword>
<dbReference type="GO" id="GO:0046872">
    <property type="term" value="F:metal ion binding"/>
    <property type="evidence" value="ECO:0007669"/>
    <property type="project" value="UniProtKB-KW"/>
</dbReference>
<comment type="pathway">
    <text evidence="2">Cell wall biogenesis; cell wall polysaccharide biosynthesis.</text>
</comment>
<evidence type="ECO:0000256" key="5">
    <source>
        <dbReference type="ARBA" id="ARBA00022729"/>
    </source>
</evidence>
<evidence type="ECO:0000256" key="2">
    <source>
        <dbReference type="ARBA" id="ARBA00004776"/>
    </source>
</evidence>
<dbReference type="SUPFAM" id="SSF55166">
    <property type="entry name" value="Hedgehog/DD-peptidase"/>
    <property type="match status" value="1"/>
</dbReference>
<comment type="cofactor">
    <cofactor evidence="1">
        <name>Zn(2+)</name>
        <dbReference type="ChEBI" id="CHEBI:29105"/>
    </cofactor>
</comment>
<proteinExistence type="inferred from homology"/>
<dbReference type="InterPro" id="IPR010275">
    <property type="entry name" value="MepK"/>
</dbReference>
<organism evidence="14 15">
    <name type="scientific">Pseudochrobactrum saccharolyticum</name>
    <dbReference type="NCBI Taxonomy" id="354352"/>
    <lineage>
        <taxon>Bacteria</taxon>
        <taxon>Pseudomonadati</taxon>
        <taxon>Pseudomonadota</taxon>
        <taxon>Alphaproteobacteria</taxon>
        <taxon>Hyphomicrobiales</taxon>
        <taxon>Brucellaceae</taxon>
        <taxon>Pseudochrobactrum</taxon>
    </lineage>
</organism>
<dbReference type="InterPro" id="IPR013230">
    <property type="entry name" value="Peptidase_M15A_C"/>
</dbReference>
<dbReference type="PANTHER" id="PTHR37425">
    <property type="match status" value="1"/>
</dbReference>
<evidence type="ECO:0000256" key="3">
    <source>
        <dbReference type="ARBA" id="ARBA00022670"/>
    </source>
</evidence>
<reference evidence="14 15" key="1">
    <citation type="submission" date="2020-08" db="EMBL/GenBank/DDBJ databases">
        <title>Genomic Encyclopedia of Type Strains, Phase IV (KMG-IV): sequencing the most valuable type-strain genomes for metagenomic binning, comparative biology and taxonomic classification.</title>
        <authorList>
            <person name="Goeker M."/>
        </authorList>
    </citation>
    <scope>NUCLEOTIDE SEQUENCE [LARGE SCALE GENOMIC DNA]</scope>
    <source>
        <strain evidence="14 15">DSM 25620</strain>
    </source>
</reference>
<feature type="compositionally biased region" description="Polar residues" evidence="12">
    <location>
        <begin position="154"/>
        <end position="164"/>
    </location>
</feature>
<feature type="compositionally biased region" description="Polar residues" evidence="12">
    <location>
        <begin position="173"/>
        <end position="189"/>
    </location>
</feature>
<dbReference type="GO" id="GO:0006508">
    <property type="term" value="P:proteolysis"/>
    <property type="evidence" value="ECO:0007669"/>
    <property type="project" value="UniProtKB-KW"/>
</dbReference>
<dbReference type="PROSITE" id="PS51257">
    <property type="entry name" value="PROKAR_LIPOPROTEIN"/>
    <property type="match status" value="1"/>
</dbReference>
<name>A0A7W8EQE4_9HYPH</name>
<evidence type="ECO:0000256" key="6">
    <source>
        <dbReference type="ARBA" id="ARBA00022801"/>
    </source>
</evidence>
<evidence type="ECO:0000256" key="12">
    <source>
        <dbReference type="SAM" id="MobiDB-lite"/>
    </source>
</evidence>
<keyword evidence="9" id="KW-0961">Cell wall biogenesis/degradation</keyword>
<evidence type="ECO:0000256" key="1">
    <source>
        <dbReference type="ARBA" id="ARBA00001947"/>
    </source>
</evidence>
<gene>
    <name evidence="14" type="ORF">HNQ68_002346</name>
</gene>
<comment type="similarity">
    <text evidence="10">Belongs to the peptidase M15 family.</text>
</comment>
<evidence type="ECO:0000256" key="9">
    <source>
        <dbReference type="ARBA" id="ARBA00023316"/>
    </source>
</evidence>
<evidence type="ECO:0000256" key="4">
    <source>
        <dbReference type="ARBA" id="ARBA00022723"/>
    </source>
</evidence>
<dbReference type="EMBL" id="JACHIL010000004">
    <property type="protein sequence ID" value="MBB5091801.1"/>
    <property type="molecule type" value="Genomic_DNA"/>
</dbReference>
<feature type="region of interest" description="Disordered" evidence="12">
    <location>
        <begin position="146"/>
        <end position="229"/>
    </location>
</feature>
<keyword evidence="6" id="KW-0378">Hydrolase</keyword>
<accession>A0A7W8EQE4</accession>
<dbReference type="Gene3D" id="3.30.1380.10">
    <property type="match status" value="1"/>
</dbReference>
<evidence type="ECO:0000256" key="11">
    <source>
        <dbReference type="ARBA" id="ARBA00093666"/>
    </source>
</evidence>
<keyword evidence="15" id="KW-1185">Reference proteome</keyword>
<dbReference type="PANTHER" id="PTHR37425:SF1">
    <property type="entry name" value="OUTER MEMBRANE PROTEIN"/>
    <property type="match status" value="1"/>
</dbReference>
<evidence type="ECO:0000256" key="8">
    <source>
        <dbReference type="ARBA" id="ARBA00023049"/>
    </source>
</evidence>
<evidence type="ECO:0000256" key="10">
    <source>
        <dbReference type="ARBA" id="ARBA00093448"/>
    </source>
</evidence>